<dbReference type="RefSeq" id="WP_194513831.1">
    <property type="nucleotide sequence ID" value="NZ_JADIXP010000010.1"/>
</dbReference>
<accession>A0ABD4KEA2</accession>
<dbReference type="EMBL" id="JADIXP010000010">
    <property type="protein sequence ID" value="MBF4179351.1"/>
    <property type="molecule type" value="Genomic_DNA"/>
</dbReference>
<proteinExistence type="predicted"/>
<organism evidence="1 2">
    <name type="scientific">Lelliottia nimipressuralis</name>
    <dbReference type="NCBI Taxonomy" id="69220"/>
    <lineage>
        <taxon>Bacteria</taxon>
        <taxon>Pseudomonadati</taxon>
        <taxon>Pseudomonadota</taxon>
        <taxon>Gammaproteobacteria</taxon>
        <taxon>Enterobacterales</taxon>
        <taxon>Enterobacteriaceae</taxon>
        <taxon>Lelliottia</taxon>
    </lineage>
</organism>
<protein>
    <submittedName>
        <fullName evidence="1">Uncharacterized protein</fullName>
    </submittedName>
</protein>
<comment type="caution">
    <text evidence="1">The sequence shown here is derived from an EMBL/GenBank/DDBJ whole genome shotgun (WGS) entry which is preliminary data.</text>
</comment>
<reference evidence="1 2" key="1">
    <citation type="submission" date="2020-11" db="EMBL/GenBank/DDBJ databases">
        <title>Identification of Lelliottia nimipressuralis from Wound Infection by Whole Genome-Based Bacterial Identification.</title>
        <authorList>
            <person name="Navarathna D.H."/>
            <person name="Choi H."/>
            <person name="Jinadatha C."/>
            <person name="Chatterjee P."/>
            <person name="Hwang M."/>
        </authorList>
    </citation>
    <scope>NUCLEOTIDE SEQUENCE [LARGE SCALE GENOMIC DNA]</scope>
    <source>
        <strain evidence="1 2">DN2020</strain>
    </source>
</reference>
<dbReference type="Proteomes" id="UP000628560">
    <property type="component" value="Unassembled WGS sequence"/>
</dbReference>
<dbReference type="AlphaFoldDB" id="A0ABD4KEA2"/>
<evidence type="ECO:0000313" key="2">
    <source>
        <dbReference type="Proteomes" id="UP000628560"/>
    </source>
</evidence>
<evidence type="ECO:0000313" key="1">
    <source>
        <dbReference type="EMBL" id="MBF4179351.1"/>
    </source>
</evidence>
<gene>
    <name evidence="1" type="ORF">ISP11_15880</name>
</gene>
<name>A0ABD4KEA2_9ENTR</name>
<sequence>MAAYFEINIICTKDGGDGFQVGNVYELLEIDGVYCVENDENKPIEAFRGNEHCSAGNSNFDNWNQ</sequence>